<keyword evidence="1" id="KW-0175">Coiled coil</keyword>
<feature type="signal peptide" evidence="2">
    <location>
        <begin position="1"/>
        <end position="28"/>
    </location>
</feature>
<reference evidence="3 4" key="1">
    <citation type="journal article" date="2016" name="Nat. Commun.">
        <title>Thousands of microbial genomes shed light on interconnected biogeochemical processes in an aquifer system.</title>
        <authorList>
            <person name="Anantharaman K."/>
            <person name="Brown C.T."/>
            <person name="Hug L.A."/>
            <person name="Sharon I."/>
            <person name="Castelle C.J."/>
            <person name="Probst A.J."/>
            <person name="Thomas B.C."/>
            <person name="Singh A."/>
            <person name="Wilkins M.J."/>
            <person name="Karaoz U."/>
            <person name="Brodie E.L."/>
            <person name="Williams K.H."/>
            <person name="Hubbard S.S."/>
            <person name="Banfield J.F."/>
        </authorList>
    </citation>
    <scope>NUCLEOTIDE SEQUENCE [LARGE SCALE GENOMIC DNA]</scope>
</reference>
<proteinExistence type="predicted"/>
<evidence type="ECO:0000256" key="1">
    <source>
        <dbReference type="SAM" id="Coils"/>
    </source>
</evidence>
<sequence length="433" mass="49226">MARMRQSFFLLIVLTTVFATSPFFPALAQNVEERRAQLEKELKHLEAQIQEQQDILNTRAQESVTLERDIAILNATIEKARLSIRARSLEIERLSKESGEKQVVIEKLGTKIDREKESIGELIRKADKADSFSLPEIVLGGRNFSEFFQDIEEYQVIKRALRDSYTELATDKKETEVEREALDIRRTDEVQLRRLQELEKKKIEAQEAEKKRILKISKGIEAEYQKIIKIKQLSTAQIRAELFTLRGSATIPFGRALEYANTAGKKTGVRPALILGVIAEESNLGENVGTGNWRVDMKVPRDTEPFLDITRRLGLDPDNMPVSKKPWYGYGGAMGPAQFIPSTWVLYEERIAKATGHNPPNPWDPFDAFMAAALLLMDNGADKNTPAAERLAALRYFAGWQNANKKAYAFYGDDVMELAEKYQRQIDILSQNS</sequence>
<name>A0A1G2MG26_9BACT</name>
<dbReference type="Gene3D" id="1.10.530.10">
    <property type="match status" value="1"/>
</dbReference>
<evidence type="ECO:0000313" key="4">
    <source>
        <dbReference type="Proteomes" id="UP000176493"/>
    </source>
</evidence>
<protein>
    <submittedName>
        <fullName evidence="3">Uncharacterized protein</fullName>
    </submittedName>
</protein>
<dbReference type="Proteomes" id="UP000176493">
    <property type="component" value="Unassembled WGS sequence"/>
</dbReference>
<evidence type="ECO:0000256" key="2">
    <source>
        <dbReference type="SAM" id="SignalP"/>
    </source>
</evidence>
<feature type="coiled-coil region" evidence="1">
    <location>
        <begin position="28"/>
        <end position="62"/>
    </location>
</feature>
<comment type="caution">
    <text evidence="3">The sequence shown here is derived from an EMBL/GenBank/DDBJ whole genome shotgun (WGS) entry which is preliminary data.</text>
</comment>
<dbReference type="Gene3D" id="6.10.250.3150">
    <property type="match status" value="1"/>
</dbReference>
<keyword evidence="2" id="KW-0732">Signal</keyword>
<feature type="chain" id="PRO_5009583655" evidence="2">
    <location>
        <begin position="29"/>
        <end position="433"/>
    </location>
</feature>
<organism evidence="3 4">
    <name type="scientific">Candidatus Taylorbacteria bacterium RIFCSPHIGHO2_02_49_25</name>
    <dbReference type="NCBI Taxonomy" id="1802305"/>
    <lineage>
        <taxon>Bacteria</taxon>
        <taxon>Candidatus Tayloriibacteriota</taxon>
    </lineage>
</organism>
<dbReference type="EMBL" id="MHRJ01000034">
    <property type="protein sequence ID" value="OHA21952.1"/>
    <property type="molecule type" value="Genomic_DNA"/>
</dbReference>
<dbReference type="InterPro" id="IPR023346">
    <property type="entry name" value="Lysozyme-like_dom_sf"/>
</dbReference>
<dbReference type="SUPFAM" id="SSF53955">
    <property type="entry name" value="Lysozyme-like"/>
    <property type="match status" value="1"/>
</dbReference>
<evidence type="ECO:0000313" key="3">
    <source>
        <dbReference type="EMBL" id="OHA21952.1"/>
    </source>
</evidence>
<accession>A0A1G2MG26</accession>
<dbReference type="AlphaFoldDB" id="A0A1G2MG26"/>
<gene>
    <name evidence="3" type="ORF">A2W52_01385</name>
</gene>